<geneLocation type="plasmid" evidence="6">
    <name>pVP-R2lc02</name>
</geneLocation>
<accession>A0A3M6SGH1</accession>
<comment type="caution">
    <text evidence="6">The sequence shown here is derived from an EMBL/GenBank/DDBJ whole genome shotgun (WGS) entry which is preliminary data.</text>
</comment>
<evidence type="ECO:0000256" key="3">
    <source>
        <dbReference type="RuleBase" id="RU000363"/>
    </source>
</evidence>
<dbReference type="RefSeq" id="WP_124215891.1">
    <property type="nucleotide sequence ID" value="NZ_CM011640.1"/>
</dbReference>
<dbReference type="PRINTS" id="PR00080">
    <property type="entry name" value="SDRFAMILY"/>
</dbReference>
<dbReference type="InterPro" id="IPR002347">
    <property type="entry name" value="SDR_fam"/>
</dbReference>
<dbReference type="Gene3D" id="3.40.50.720">
    <property type="entry name" value="NAD(P)-binding Rossmann-like Domain"/>
    <property type="match status" value="1"/>
</dbReference>
<evidence type="ECO:0000259" key="4">
    <source>
        <dbReference type="SMART" id="SM00822"/>
    </source>
</evidence>
<evidence type="ECO:0000256" key="2">
    <source>
        <dbReference type="ARBA" id="ARBA00023002"/>
    </source>
</evidence>
<dbReference type="EMBL" id="WJND01000018">
    <property type="protein sequence ID" value="MRG90115.1"/>
    <property type="molecule type" value="Genomic_DNA"/>
</dbReference>
<reference evidence="6 7" key="1">
    <citation type="journal article" date="2018" name="J Appl Environ Microbiol">
        <title>The gut symbionts Lactobacillus reuteri R2lc and 2010 encode a polyketide synthase cluster that activates the mammalian aryl-hydrocarbon receptor.</title>
        <authorList>
            <person name="Ozcam M."/>
            <person name="Roos S."/>
            <person name="Van Pijkeren J.P."/>
        </authorList>
    </citation>
    <scope>NUCLEOTIDE SEQUENCE [LARGE SCALE GENOMIC DNA]</scope>
    <source>
        <strain evidence="6 7">R2lc</strain>
        <plasmid evidence="7">pvp-r2lc02</plasmid>
        <plasmid evidence="6">pVP-R2lc02</plasmid>
    </source>
</reference>
<keyword evidence="6" id="KW-0614">Plasmid</keyword>
<gene>
    <name evidence="6" type="ORF">C5O77_01060</name>
    <name evidence="5" type="ORF">GIX76_09005</name>
</gene>
<comment type="similarity">
    <text evidence="1 3">Belongs to the short-chain dehydrogenases/reductases (SDR) family.</text>
</comment>
<dbReference type="PRINTS" id="PR00081">
    <property type="entry name" value="GDHRDH"/>
</dbReference>
<reference evidence="5 8" key="2">
    <citation type="submission" date="2019-11" db="EMBL/GenBank/DDBJ databases">
        <title>Draft genome sequence of 12 host-associated Lactobacillus reuteri rodent strains.</title>
        <authorList>
            <person name="Zhang S."/>
            <person name="Ozcam M."/>
            <person name="Van Pijkeren J.P."/>
        </authorList>
    </citation>
    <scope>NUCLEOTIDE SEQUENCE [LARGE SCALE GENOMIC DNA]</scope>
    <source>
        <strain evidence="5 8">N4I</strain>
    </source>
</reference>
<evidence type="ECO:0000256" key="1">
    <source>
        <dbReference type="ARBA" id="ARBA00006484"/>
    </source>
</evidence>
<dbReference type="GO" id="GO:0048038">
    <property type="term" value="F:quinone binding"/>
    <property type="evidence" value="ECO:0007669"/>
    <property type="project" value="TreeGrafter"/>
</dbReference>
<dbReference type="Proteomes" id="UP000276940">
    <property type="component" value="Plasmid pVP-R2lc02"/>
</dbReference>
<dbReference type="InterPro" id="IPR036291">
    <property type="entry name" value="NAD(P)-bd_dom_sf"/>
</dbReference>
<geneLocation type="plasmid" evidence="7">
    <name>pvp-r2lc02</name>
</geneLocation>
<dbReference type="SUPFAM" id="SSF51735">
    <property type="entry name" value="NAD(P)-binding Rossmann-fold domains"/>
    <property type="match status" value="1"/>
</dbReference>
<organism evidence="6 7">
    <name type="scientific">Limosilactobacillus reuteri</name>
    <name type="common">Lactobacillus reuteri</name>
    <dbReference type="NCBI Taxonomy" id="1598"/>
    <lineage>
        <taxon>Bacteria</taxon>
        <taxon>Bacillati</taxon>
        <taxon>Bacillota</taxon>
        <taxon>Bacilli</taxon>
        <taxon>Lactobacillales</taxon>
        <taxon>Lactobacillaceae</taxon>
        <taxon>Limosilactobacillus</taxon>
    </lineage>
</organism>
<keyword evidence="2" id="KW-0560">Oxidoreductase</keyword>
<dbReference type="PANTHER" id="PTHR42760:SF133">
    <property type="entry name" value="3-OXOACYL-[ACYL-CARRIER-PROTEIN] REDUCTASE"/>
    <property type="match status" value="1"/>
</dbReference>
<proteinExistence type="inferred from homology"/>
<dbReference type="SMART" id="SM00822">
    <property type="entry name" value="PKS_KR"/>
    <property type="match status" value="1"/>
</dbReference>
<dbReference type="EMBL" id="PTLS01000016">
    <property type="protein sequence ID" value="RMX26562.1"/>
    <property type="molecule type" value="Genomic_DNA"/>
</dbReference>
<dbReference type="Proteomes" id="UP000460207">
    <property type="component" value="Unassembled WGS sequence"/>
</dbReference>
<dbReference type="GO" id="GO:0016616">
    <property type="term" value="F:oxidoreductase activity, acting on the CH-OH group of donors, NAD or NADP as acceptor"/>
    <property type="evidence" value="ECO:0007669"/>
    <property type="project" value="UniProtKB-ARBA"/>
</dbReference>
<dbReference type="GO" id="GO:0006633">
    <property type="term" value="P:fatty acid biosynthetic process"/>
    <property type="evidence" value="ECO:0007669"/>
    <property type="project" value="TreeGrafter"/>
</dbReference>
<sequence>MKSVLITGITGGIGRKLTEAYSSKGYHIYGTCSRNSDSLQQFKEKWPSVEIIQINHNDLLDVSTEYSIFFRKVQPDIIINNAGIVRDNFLVQMSVNDFQEVLTTNLISAWVVVKEMLLHLNDNKVHKIINVSSVSGIIGREGQCNYAATKGGLVGLCQLIEHLAPKGSNVISFSVAPGLIDTDIKGKMPKKKIDNLKNATLANRLGTPEEVAKFIFKLSEDDISYSDGTLYRIDGGVLK</sequence>
<dbReference type="InterPro" id="IPR057326">
    <property type="entry name" value="KR_dom"/>
</dbReference>
<name>A0A3M6SGH1_LIMRT</name>
<evidence type="ECO:0000313" key="7">
    <source>
        <dbReference type="Proteomes" id="UP000276940"/>
    </source>
</evidence>
<dbReference type="Pfam" id="PF00106">
    <property type="entry name" value="adh_short"/>
    <property type="match status" value="1"/>
</dbReference>
<evidence type="ECO:0000313" key="5">
    <source>
        <dbReference type="EMBL" id="MRG90115.1"/>
    </source>
</evidence>
<evidence type="ECO:0000313" key="6">
    <source>
        <dbReference type="EMBL" id="RMX26562.1"/>
    </source>
</evidence>
<feature type="domain" description="Ketoreductase" evidence="4">
    <location>
        <begin position="2"/>
        <end position="183"/>
    </location>
</feature>
<protein>
    <submittedName>
        <fullName evidence="5">SDR family NAD(P)-dependent oxidoreductase</fullName>
    </submittedName>
</protein>
<dbReference type="AlphaFoldDB" id="A0A3M6SGH1"/>
<evidence type="ECO:0000313" key="8">
    <source>
        <dbReference type="Proteomes" id="UP000460207"/>
    </source>
</evidence>
<dbReference type="PANTHER" id="PTHR42760">
    <property type="entry name" value="SHORT-CHAIN DEHYDROGENASES/REDUCTASES FAMILY MEMBER"/>
    <property type="match status" value="1"/>
</dbReference>